<dbReference type="SUPFAM" id="SSF81452">
    <property type="entry name" value="Cytochrome c oxidase subunit III-like"/>
    <property type="match status" value="1"/>
</dbReference>
<comment type="caution">
    <text evidence="11">The sequence shown here is derived from an EMBL/GenBank/DDBJ whole genome shotgun (WGS) entry which is preliminary data.</text>
</comment>
<organism evidence="11 12">
    <name type="scientific">Geodia barretti</name>
    <name type="common">Barrett's horny sponge</name>
    <dbReference type="NCBI Taxonomy" id="519541"/>
    <lineage>
        <taxon>Eukaryota</taxon>
        <taxon>Metazoa</taxon>
        <taxon>Porifera</taxon>
        <taxon>Demospongiae</taxon>
        <taxon>Heteroscleromorpha</taxon>
        <taxon>Tetractinellida</taxon>
        <taxon>Astrophorina</taxon>
        <taxon>Geodiidae</taxon>
        <taxon>Geodia</taxon>
    </lineage>
</organism>
<dbReference type="AlphaFoldDB" id="A0AA35SV28"/>
<keyword evidence="4" id="KW-1003">Cell membrane</keyword>
<feature type="transmembrane region" description="Helical" evidence="9">
    <location>
        <begin position="153"/>
        <end position="174"/>
    </location>
</feature>
<dbReference type="Gene3D" id="1.20.120.80">
    <property type="entry name" value="Cytochrome c oxidase, subunit III, four-helix bundle"/>
    <property type="match status" value="1"/>
</dbReference>
<dbReference type="InterPro" id="IPR035973">
    <property type="entry name" value="Cyt_c_oxidase_su3-like_sf"/>
</dbReference>
<feature type="domain" description="Heme-copper oxidase subunit III family profile" evidence="10">
    <location>
        <begin position="60"/>
        <end position="259"/>
    </location>
</feature>
<dbReference type="Proteomes" id="UP001174909">
    <property type="component" value="Unassembled WGS sequence"/>
</dbReference>
<evidence type="ECO:0000256" key="3">
    <source>
        <dbReference type="ARBA" id="ARBA00015944"/>
    </source>
</evidence>
<reference evidence="11" key="1">
    <citation type="submission" date="2023-03" db="EMBL/GenBank/DDBJ databases">
        <authorList>
            <person name="Steffen K."/>
            <person name="Cardenas P."/>
        </authorList>
    </citation>
    <scope>NUCLEOTIDE SEQUENCE</scope>
</reference>
<gene>
    <name evidence="11" type="ORF">GBAR_LOCUS20109</name>
</gene>
<keyword evidence="6 9" id="KW-1133">Transmembrane helix</keyword>
<feature type="transmembrane region" description="Helical" evidence="9">
    <location>
        <begin position="126"/>
        <end position="146"/>
    </location>
</feature>
<feature type="transmembrane region" description="Helical" evidence="9">
    <location>
        <begin position="194"/>
        <end position="218"/>
    </location>
</feature>
<keyword evidence="8" id="KW-0496">Mitochondrion</keyword>
<dbReference type="GO" id="GO:0005886">
    <property type="term" value="C:plasma membrane"/>
    <property type="evidence" value="ECO:0007669"/>
    <property type="project" value="UniProtKB-SubCell"/>
</dbReference>
<comment type="similarity">
    <text evidence="2 8">Belongs to the cytochrome c oxidase subunit 3 family.</text>
</comment>
<dbReference type="PANTHER" id="PTHR11403:SF2">
    <property type="entry name" value="CYTOCHROME BO(3) UBIQUINOL OXIDASE SUBUNIT 3"/>
    <property type="match status" value="1"/>
</dbReference>
<comment type="subcellular location">
    <subcellularLocation>
        <location evidence="1">Cell membrane</location>
        <topology evidence="1">Multi-pass membrane protein</topology>
    </subcellularLocation>
</comment>
<evidence type="ECO:0000256" key="7">
    <source>
        <dbReference type="ARBA" id="ARBA00023136"/>
    </source>
</evidence>
<dbReference type="PROSITE" id="PS50253">
    <property type="entry name" value="COX3"/>
    <property type="match status" value="1"/>
</dbReference>
<evidence type="ECO:0000256" key="5">
    <source>
        <dbReference type="ARBA" id="ARBA00022692"/>
    </source>
</evidence>
<keyword evidence="5 8" id="KW-0812">Transmembrane</keyword>
<proteinExistence type="inferred from homology"/>
<feature type="transmembrane region" description="Helical" evidence="9">
    <location>
        <begin position="23"/>
        <end position="43"/>
    </location>
</feature>
<feature type="transmembrane region" description="Helical" evidence="9">
    <location>
        <begin position="83"/>
        <end position="106"/>
    </location>
</feature>
<dbReference type="FunFam" id="1.20.120.80:FF:000001">
    <property type="entry name" value="Cytochrome (Ubi)quinol oxidase subunit III"/>
    <property type="match status" value="1"/>
</dbReference>
<evidence type="ECO:0000256" key="2">
    <source>
        <dbReference type="ARBA" id="ARBA00010581"/>
    </source>
</evidence>
<evidence type="ECO:0000259" key="10">
    <source>
        <dbReference type="PROSITE" id="PS50253"/>
    </source>
</evidence>
<protein>
    <recommendedName>
        <fullName evidence="3 8">Cytochrome c oxidase subunit 3</fullName>
    </recommendedName>
</protein>
<dbReference type="Pfam" id="PF00510">
    <property type="entry name" value="COX3"/>
    <property type="match status" value="1"/>
</dbReference>
<dbReference type="InterPro" id="IPR024791">
    <property type="entry name" value="Cyt_c/ubiquinol_Oxase_su3"/>
</dbReference>
<dbReference type="Gene3D" id="1.10.287.70">
    <property type="match status" value="1"/>
</dbReference>
<dbReference type="PANTHER" id="PTHR11403">
    <property type="entry name" value="CYTOCHROME C OXIDASE SUBUNIT III"/>
    <property type="match status" value="1"/>
</dbReference>
<keyword evidence="7 9" id="KW-0472">Membrane</keyword>
<dbReference type="InterPro" id="IPR000298">
    <property type="entry name" value="Cyt_c_oxidase-like_su3"/>
</dbReference>
<evidence type="ECO:0000313" key="11">
    <source>
        <dbReference type="EMBL" id="CAI8035853.1"/>
    </source>
</evidence>
<name>A0AA35SV28_GEOBA</name>
<evidence type="ECO:0000256" key="8">
    <source>
        <dbReference type="RuleBase" id="RU003375"/>
    </source>
</evidence>
<comment type="function">
    <text evidence="8">Component of the cytochrome c oxidase, the last enzyme in the mitochondrial electron transport chain which drives oxidative phosphorylation. The respiratory chain contains 3 multisubunit complexes succinate dehydrogenase (complex II, CII), ubiquinol-cytochrome c oxidoreductase (cytochrome b-c1 complex, complex III, CIII) and cytochrome c oxidase (complex IV, CIV), that cooperate to transfer electrons derived from NADH and succinate to molecular oxygen, creating an electrochemical gradient over the inner membrane that drives transmembrane transport and the ATP synthase. Cytochrome c oxidase is the component of the respiratory chain that catalyzes the reduction of oxygen to water. Electrons originating from reduced cytochrome c in the intermembrane space (IMS) are transferred via the dinuclear copper A center (CU(A)) of subunit 2 and heme A of subunit 1 to the active site in subunit 1, a binuclear center (BNC) formed by heme A3 and copper B (CU(B)). The BNC reduces molecular oxygen to 2 water molecules using 4 electrons from cytochrome c in the IMS and 4 protons from the mitochondrial matrix.</text>
</comment>
<dbReference type="InterPro" id="IPR013833">
    <property type="entry name" value="Cyt_c_oxidase_su3_a-hlx"/>
</dbReference>
<dbReference type="GO" id="GO:0019646">
    <property type="term" value="P:aerobic electron transport chain"/>
    <property type="evidence" value="ECO:0007669"/>
    <property type="project" value="InterPro"/>
</dbReference>
<evidence type="ECO:0000313" key="12">
    <source>
        <dbReference type="Proteomes" id="UP001174909"/>
    </source>
</evidence>
<evidence type="ECO:0000256" key="6">
    <source>
        <dbReference type="ARBA" id="ARBA00022989"/>
    </source>
</evidence>
<evidence type="ECO:0000256" key="1">
    <source>
        <dbReference type="ARBA" id="ARBA00004651"/>
    </source>
</evidence>
<sequence>MPTNTHGDDEHGHGGIHLPDMSYYPIILAAGLTIIGAGLMTIVPIRFPNGKRPELAAATGTYEIKSEHGEVINTSTGLSNKKLLMWSFLGSDVMFFGSFIATYLVYRNRSLVGPYPADVLEIPITSVSTFVLLMSSLAMVLALSYIQQGRQKMGTFWIFSVVVLGAIFLLFQVYEFNHFGQLGLTPRTNLFGTTFFILTGLHGAHVTLGVIWLIFLGFGSIKGSLRADNAIDLEIAGLYWHFVDIVWIVIFTVIYLISARDVAPPGSVPFVGH</sequence>
<dbReference type="EMBL" id="CASHTH010002828">
    <property type="protein sequence ID" value="CAI8035853.1"/>
    <property type="molecule type" value="Genomic_DNA"/>
</dbReference>
<feature type="transmembrane region" description="Helical" evidence="9">
    <location>
        <begin position="238"/>
        <end position="257"/>
    </location>
</feature>
<accession>A0AA35SV28</accession>
<keyword evidence="12" id="KW-1185">Reference proteome</keyword>
<evidence type="ECO:0000256" key="4">
    <source>
        <dbReference type="ARBA" id="ARBA00022475"/>
    </source>
</evidence>
<dbReference type="GO" id="GO:0004129">
    <property type="term" value="F:cytochrome-c oxidase activity"/>
    <property type="evidence" value="ECO:0007669"/>
    <property type="project" value="InterPro"/>
</dbReference>
<evidence type="ECO:0000256" key="9">
    <source>
        <dbReference type="SAM" id="Phobius"/>
    </source>
</evidence>